<dbReference type="GO" id="GO:0005507">
    <property type="term" value="F:copper ion binding"/>
    <property type="evidence" value="ECO:0007669"/>
    <property type="project" value="InterPro"/>
</dbReference>
<dbReference type="InterPro" id="IPR028096">
    <property type="entry name" value="EfeO_Cupredoxin"/>
</dbReference>
<proteinExistence type="predicted"/>
<feature type="domain" description="Cytochrome oxidase subunit II copper A binding" evidence="5">
    <location>
        <begin position="29"/>
        <end position="121"/>
    </location>
</feature>
<dbReference type="GO" id="GO:0016020">
    <property type="term" value="C:membrane"/>
    <property type="evidence" value="ECO:0007669"/>
    <property type="project" value="InterPro"/>
</dbReference>
<protein>
    <submittedName>
        <fullName evidence="6">Cupredoxin domain-containing protein</fullName>
    </submittedName>
</protein>
<evidence type="ECO:0000313" key="7">
    <source>
        <dbReference type="Proteomes" id="UP000566711"/>
    </source>
</evidence>
<dbReference type="GO" id="GO:0004129">
    <property type="term" value="F:cytochrome-c oxidase activity"/>
    <property type="evidence" value="ECO:0007669"/>
    <property type="project" value="InterPro"/>
</dbReference>
<evidence type="ECO:0000256" key="2">
    <source>
        <dbReference type="ARBA" id="ARBA00022723"/>
    </source>
</evidence>
<sequence>MQASKRRFLIGVPLAASALLLGAAQGKPQKERVIKVEARKFRFAPNVIEVRQGEAVVLELRALDFAHGFNIPELQTRIDLVPGKTVKLRLQPAQAGRFGFLCDNFCGAGHEEMAGTLVVTA</sequence>
<dbReference type="Gene3D" id="2.60.40.420">
    <property type="entry name" value="Cupredoxins - blue copper proteins"/>
    <property type="match status" value="1"/>
</dbReference>
<comment type="subcellular location">
    <subcellularLocation>
        <location evidence="1">Periplasm</location>
    </subcellularLocation>
</comment>
<evidence type="ECO:0000259" key="5">
    <source>
        <dbReference type="PROSITE" id="PS50857"/>
    </source>
</evidence>
<dbReference type="InterPro" id="IPR051403">
    <property type="entry name" value="NosZ/Cyto_c_oxidase_sub2"/>
</dbReference>
<dbReference type="SUPFAM" id="SSF49503">
    <property type="entry name" value="Cupredoxins"/>
    <property type="match status" value="1"/>
</dbReference>
<dbReference type="PANTHER" id="PTHR42838">
    <property type="entry name" value="CYTOCHROME C OXIDASE SUBUNIT II"/>
    <property type="match status" value="1"/>
</dbReference>
<dbReference type="GO" id="GO:0042597">
    <property type="term" value="C:periplasmic space"/>
    <property type="evidence" value="ECO:0007669"/>
    <property type="project" value="UniProtKB-SubCell"/>
</dbReference>
<dbReference type="InterPro" id="IPR002429">
    <property type="entry name" value="CcO_II-like_C"/>
</dbReference>
<name>A0A7W2EIZ2_9BURK</name>
<evidence type="ECO:0000256" key="3">
    <source>
        <dbReference type="ARBA" id="ARBA00023008"/>
    </source>
</evidence>
<evidence type="ECO:0000313" key="6">
    <source>
        <dbReference type="EMBL" id="MBA5606810.1"/>
    </source>
</evidence>
<keyword evidence="2" id="KW-0479">Metal-binding</keyword>
<dbReference type="PANTHER" id="PTHR42838:SF2">
    <property type="entry name" value="NITROUS-OXIDE REDUCTASE"/>
    <property type="match status" value="1"/>
</dbReference>
<reference evidence="6 7" key="1">
    <citation type="submission" date="2020-07" db="EMBL/GenBank/DDBJ databases">
        <title>Novel species isolated from subtropical streams in China.</title>
        <authorList>
            <person name="Lu H."/>
        </authorList>
    </citation>
    <scope>NUCLEOTIDE SEQUENCE [LARGE SCALE GENOMIC DNA]</scope>
    <source>
        <strain evidence="6 7">FT3S</strain>
    </source>
</reference>
<comment type="caution">
    <text evidence="6">The sequence shown here is derived from an EMBL/GenBank/DDBJ whole genome shotgun (WGS) entry which is preliminary data.</text>
</comment>
<keyword evidence="3" id="KW-0186">Copper</keyword>
<organism evidence="6 7">
    <name type="scientific">Rugamonas fusca</name>
    <dbReference type="NCBI Taxonomy" id="2758568"/>
    <lineage>
        <taxon>Bacteria</taxon>
        <taxon>Pseudomonadati</taxon>
        <taxon>Pseudomonadota</taxon>
        <taxon>Betaproteobacteria</taxon>
        <taxon>Burkholderiales</taxon>
        <taxon>Oxalobacteraceae</taxon>
        <taxon>Telluria group</taxon>
        <taxon>Rugamonas</taxon>
    </lineage>
</organism>
<dbReference type="Pfam" id="PF13473">
    <property type="entry name" value="Cupredoxin_1"/>
    <property type="match status" value="1"/>
</dbReference>
<dbReference type="EMBL" id="JACEZS010000013">
    <property type="protein sequence ID" value="MBA5606810.1"/>
    <property type="molecule type" value="Genomic_DNA"/>
</dbReference>
<feature type="signal peptide" evidence="4">
    <location>
        <begin position="1"/>
        <end position="23"/>
    </location>
</feature>
<dbReference type="InterPro" id="IPR008972">
    <property type="entry name" value="Cupredoxin"/>
</dbReference>
<keyword evidence="4" id="KW-0732">Signal</keyword>
<keyword evidence="7" id="KW-1185">Reference proteome</keyword>
<gene>
    <name evidence="6" type="ORF">H3H36_15755</name>
</gene>
<dbReference type="Proteomes" id="UP000566711">
    <property type="component" value="Unassembled WGS sequence"/>
</dbReference>
<feature type="chain" id="PRO_5030623124" evidence="4">
    <location>
        <begin position="24"/>
        <end position="121"/>
    </location>
</feature>
<accession>A0A7W2EIZ2</accession>
<dbReference type="AlphaFoldDB" id="A0A7W2EIZ2"/>
<evidence type="ECO:0000256" key="1">
    <source>
        <dbReference type="ARBA" id="ARBA00004418"/>
    </source>
</evidence>
<dbReference type="PROSITE" id="PS50857">
    <property type="entry name" value="COX2_CUA"/>
    <property type="match status" value="1"/>
</dbReference>
<evidence type="ECO:0000256" key="4">
    <source>
        <dbReference type="SAM" id="SignalP"/>
    </source>
</evidence>
<dbReference type="RefSeq" id="WP_182219045.1">
    <property type="nucleotide sequence ID" value="NZ_JACEZS010000013.1"/>
</dbReference>